<keyword evidence="1" id="KW-0862">Zinc</keyword>
<dbReference type="PRINTS" id="PR01950">
    <property type="entry name" value="LANCSUPER"/>
</dbReference>
<reference evidence="2 3" key="1">
    <citation type="submission" date="2018-01" db="EMBL/GenBank/DDBJ databases">
        <title>Draft genome sequence of Paucibacter aquatile CR182 isolated from freshwater of the Nakdong River.</title>
        <authorList>
            <person name="Choi A."/>
            <person name="Chung E.J."/>
        </authorList>
    </citation>
    <scope>NUCLEOTIDE SEQUENCE [LARGE SCALE GENOMIC DNA]</scope>
    <source>
        <strain evidence="2 3">CR182</strain>
    </source>
</reference>
<dbReference type="OrthoDB" id="9148343at2"/>
<sequence>MSTQDDEAGRLIAAVRRQLRRQLDGPWLDASYACGAAGQLLCLAALDHREAPEAALASGWVEEMVMRVLEPLPRYPQGLFQGAQGMLFAALELDQRYQLGVVEEAASEADELLLDHLRAKPEPSDQHFDVISGLAGLLVYAAYRERQGSCLPLVAACVERLQASAEIRAGDAGEEFFWFTPPAWIRGFPMGDAHPTGCADLGLAHGQAGVLAALAYALARGHSGQAPGRRLLEGALSHLRRHESPQGHWHFGAAAEAPGPTRCAWCYGDLGTAAALQLAAAALDRPALDVWAQRLLQSLGQRPILGLGFVDAWLCHGSLGSAWLLHQLAPDQALLVHRFEQFHPLAGETGLLAQFLAQPEAANLSLLEGYAGLALVLEERRRGALALPWCLPFLAGRRALRVQGQPAPVS</sequence>
<dbReference type="GO" id="GO:0031179">
    <property type="term" value="P:peptide modification"/>
    <property type="evidence" value="ECO:0007669"/>
    <property type="project" value="InterPro"/>
</dbReference>
<evidence type="ECO:0008006" key="4">
    <source>
        <dbReference type="Google" id="ProtNLM"/>
    </source>
</evidence>
<organism evidence="2 3">
    <name type="scientific">Kinneretia aquatilis</name>
    <dbReference type="NCBI Taxonomy" id="2070761"/>
    <lineage>
        <taxon>Bacteria</taxon>
        <taxon>Pseudomonadati</taxon>
        <taxon>Pseudomonadota</taxon>
        <taxon>Betaproteobacteria</taxon>
        <taxon>Burkholderiales</taxon>
        <taxon>Sphaerotilaceae</taxon>
        <taxon>Roseateles</taxon>
    </lineage>
</organism>
<dbReference type="PRINTS" id="PR01955">
    <property type="entry name" value="LANCFRANKIA"/>
</dbReference>
<evidence type="ECO:0000256" key="1">
    <source>
        <dbReference type="PIRSR" id="PIRSR607822-1"/>
    </source>
</evidence>
<keyword evidence="3" id="KW-1185">Reference proteome</keyword>
<dbReference type="SMART" id="SM01260">
    <property type="entry name" value="LANC_like"/>
    <property type="match status" value="1"/>
</dbReference>
<keyword evidence="1" id="KW-0479">Metal-binding</keyword>
<dbReference type="EMBL" id="POSP01000003">
    <property type="protein sequence ID" value="PND39484.1"/>
    <property type="molecule type" value="Genomic_DNA"/>
</dbReference>
<feature type="binding site" evidence="1">
    <location>
        <position position="266"/>
    </location>
    <ligand>
        <name>Zn(2+)</name>
        <dbReference type="ChEBI" id="CHEBI:29105"/>
    </ligand>
</feature>
<evidence type="ECO:0000313" key="3">
    <source>
        <dbReference type="Proteomes" id="UP000235916"/>
    </source>
</evidence>
<dbReference type="GO" id="GO:0046872">
    <property type="term" value="F:metal ion binding"/>
    <property type="evidence" value="ECO:0007669"/>
    <property type="project" value="UniProtKB-KW"/>
</dbReference>
<dbReference type="InterPro" id="IPR007822">
    <property type="entry name" value="LANC-like"/>
</dbReference>
<dbReference type="Proteomes" id="UP000235916">
    <property type="component" value="Unassembled WGS sequence"/>
</dbReference>
<comment type="caution">
    <text evidence="2">The sequence shown here is derived from an EMBL/GenBank/DDBJ whole genome shotgun (WGS) entry which is preliminary data.</text>
</comment>
<evidence type="ECO:0000313" key="2">
    <source>
        <dbReference type="EMBL" id="PND39484.1"/>
    </source>
</evidence>
<dbReference type="RefSeq" id="WP_102769400.1">
    <property type="nucleotide sequence ID" value="NZ_POSP01000003.1"/>
</dbReference>
<feature type="binding site" evidence="1">
    <location>
        <position position="315"/>
    </location>
    <ligand>
        <name>Zn(2+)</name>
        <dbReference type="ChEBI" id="CHEBI:29105"/>
    </ligand>
</feature>
<name>A0A2N8L1A6_9BURK</name>
<dbReference type="SUPFAM" id="SSF158745">
    <property type="entry name" value="LanC-like"/>
    <property type="match status" value="1"/>
</dbReference>
<feature type="binding site" evidence="1">
    <location>
        <position position="316"/>
    </location>
    <ligand>
        <name>Zn(2+)</name>
        <dbReference type="ChEBI" id="CHEBI:29105"/>
    </ligand>
</feature>
<dbReference type="Pfam" id="PF05147">
    <property type="entry name" value="LANC_like"/>
    <property type="match status" value="1"/>
</dbReference>
<protein>
    <recommendedName>
        <fullName evidence="4">Lanthionine synthetase</fullName>
    </recommendedName>
</protein>
<accession>A0A2N8L1A6</accession>
<dbReference type="Gene3D" id="1.50.10.20">
    <property type="match status" value="1"/>
</dbReference>
<proteinExistence type="predicted"/>
<gene>
    <name evidence="2" type="ORF">C1O66_19390</name>
</gene>
<dbReference type="AlphaFoldDB" id="A0A2N8L1A6"/>